<sequence>MSSSSSREETETLLPRDTPVLQSPDAPLRLNIISGTAVLAQAGIWLTLLTVWYLTFSTPLILASYHPLANTVALVLLVNAILVLQPTQTGPQKREGAVAHSVLNGLALLSFVAAVVIIWSNKHVHGAPHFTSVHGKVGLVAAVLLGLQVLVGLVQYYLPNLLGGEARAKGLYKWHRLAGYLLTALVLVNVTLGTQTPYFLGKLNRLWVWIVFDVLIVAGLVPRIRPNKMKLL</sequence>
<name>R4X8M8_TAPDE</name>
<feature type="transmembrane region" description="Helical" evidence="12">
    <location>
        <begin position="96"/>
        <end position="119"/>
    </location>
</feature>
<evidence type="ECO:0000256" key="11">
    <source>
        <dbReference type="SAM" id="MobiDB-lite"/>
    </source>
</evidence>
<evidence type="ECO:0000256" key="3">
    <source>
        <dbReference type="ARBA" id="ARBA00022448"/>
    </source>
</evidence>
<evidence type="ECO:0000256" key="7">
    <source>
        <dbReference type="ARBA" id="ARBA00022982"/>
    </source>
</evidence>
<reference evidence="14 15" key="1">
    <citation type="journal article" date="2013" name="MBio">
        <title>Genome sequencing of the plant pathogen Taphrina deformans, the causal agent of peach leaf curl.</title>
        <authorList>
            <person name="Cisse O.H."/>
            <person name="Almeida J.M.G.C.F."/>
            <person name="Fonseca A."/>
            <person name="Kumar A.A."/>
            <person name="Salojaervi J."/>
            <person name="Overmyer K."/>
            <person name="Hauser P.M."/>
            <person name="Pagni M."/>
        </authorList>
    </citation>
    <scope>NUCLEOTIDE SEQUENCE [LARGE SCALE GENOMIC DNA]</scope>
    <source>
        <strain evidence="15">PYCC 5710 / ATCC 11124 / CBS 356.35 / IMI 108563 / JCM 9778 / NBRC 8474</strain>
    </source>
</reference>
<proteinExistence type="predicted"/>
<accession>R4X8M8</accession>
<keyword evidence="4" id="KW-0349">Heme</keyword>
<feature type="transmembrane region" description="Helical" evidence="12">
    <location>
        <begin position="32"/>
        <end position="54"/>
    </location>
</feature>
<evidence type="ECO:0000256" key="8">
    <source>
        <dbReference type="ARBA" id="ARBA00022989"/>
    </source>
</evidence>
<dbReference type="GO" id="GO:0046872">
    <property type="term" value="F:metal ion binding"/>
    <property type="evidence" value="ECO:0007669"/>
    <property type="project" value="UniProtKB-KW"/>
</dbReference>
<evidence type="ECO:0000256" key="6">
    <source>
        <dbReference type="ARBA" id="ARBA00022723"/>
    </source>
</evidence>
<keyword evidence="3" id="KW-0813">Transport</keyword>
<evidence type="ECO:0000259" key="13">
    <source>
        <dbReference type="PROSITE" id="PS50939"/>
    </source>
</evidence>
<dbReference type="GO" id="GO:0140575">
    <property type="term" value="F:transmembrane monodehydroascorbate reductase activity"/>
    <property type="evidence" value="ECO:0007669"/>
    <property type="project" value="InterPro"/>
</dbReference>
<dbReference type="AlphaFoldDB" id="R4X8M8"/>
<dbReference type="Pfam" id="PF03188">
    <property type="entry name" value="Cytochrom_B561"/>
    <property type="match status" value="1"/>
</dbReference>
<feature type="transmembrane region" description="Helical" evidence="12">
    <location>
        <begin position="60"/>
        <end position="84"/>
    </location>
</feature>
<feature type="compositionally biased region" description="Basic and acidic residues" evidence="11">
    <location>
        <begin position="1"/>
        <end position="10"/>
    </location>
</feature>
<dbReference type="PANTHER" id="PTHR15422:SF45">
    <property type="entry name" value="CYTOCHROME B561 DOMAIN-CONTAINING PROTEIN"/>
    <property type="match status" value="1"/>
</dbReference>
<dbReference type="InterPro" id="IPR006593">
    <property type="entry name" value="Cyt_b561/ferric_Rdtase_TM"/>
</dbReference>
<keyword evidence="10 12" id="KW-0472">Membrane</keyword>
<feature type="transmembrane region" description="Helical" evidence="12">
    <location>
        <begin position="139"/>
        <end position="158"/>
    </location>
</feature>
<keyword evidence="5 12" id="KW-0812">Transmembrane</keyword>
<dbReference type="Proteomes" id="UP000013776">
    <property type="component" value="Unassembled WGS sequence"/>
</dbReference>
<evidence type="ECO:0000313" key="15">
    <source>
        <dbReference type="Proteomes" id="UP000013776"/>
    </source>
</evidence>
<feature type="transmembrane region" description="Helical" evidence="12">
    <location>
        <begin position="206"/>
        <end position="224"/>
    </location>
</feature>
<evidence type="ECO:0000256" key="4">
    <source>
        <dbReference type="ARBA" id="ARBA00022617"/>
    </source>
</evidence>
<dbReference type="EMBL" id="CAHR02000056">
    <property type="protein sequence ID" value="CCG81725.1"/>
    <property type="molecule type" value="Genomic_DNA"/>
</dbReference>
<keyword evidence="7" id="KW-0249">Electron transport</keyword>
<evidence type="ECO:0000256" key="5">
    <source>
        <dbReference type="ARBA" id="ARBA00022692"/>
    </source>
</evidence>
<evidence type="ECO:0000256" key="2">
    <source>
        <dbReference type="ARBA" id="ARBA00004141"/>
    </source>
</evidence>
<dbReference type="PROSITE" id="PS50939">
    <property type="entry name" value="CYTOCHROME_B561"/>
    <property type="match status" value="1"/>
</dbReference>
<dbReference type="InterPro" id="IPR045150">
    <property type="entry name" value="CYB561D1/2"/>
</dbReference>
<keyword evidence="8 12" id="KW-1133">Transmembrane helix</keyword>
<evidence type="ECO:0000313" key="14">
    <source>
        <dbReference type="EMBL" id="CCG81725.1"/>
    </source>
</evidence>
<organism evidence="14 15">
    <name type="scientific">Taphrina deformans (strain PYCC 5710 / ATCC 11124 / CBS 356.35 / IMI 108563 / JCM 9778 / NBRC 8474)</name>
    <name type="common">Peach leaf curl fungus</name>
    <name type="synonym">Lalaria deformans</name>
    <dbReference type="NCBI Taxonomy" id="1097556"/>
    <lineage>
        <taxon>Eukaryota</taxon>
        <taxon>Fungi</taxon>
        <taxon>Dikarya</taxon>
        <taxon>Ascomycota</taxon>
        <taxon>Taphrinomycotina</taxon>
        <taxon>Taphrinomycetes</taxon>
        <taxon>Taphrinales</taxon>
        <taxon>Taphrinaceae</taxon>
        <taxon>Taphrina</taxon>
    </lineage>
</organism>
<dbReference type="OrthoDB" id="432881at2759"/>
<keyword evidence="9" id="KW-0408">Iron</keyword>
<dbReference type="GO" id="GO:0016020">
    <property type="term" value="C:membrane"/>
    <property type="evidence" value="ECO:0007669"/>
    <property type="project" value="UniProtKB-SubCell"/>
</dbReference>
<dbReference type="PANTHER" id="PTHR15422">
    <property type="entry name" value="OS05G0565100 PROTEIN"/>
    <property type="match status" value="1"/>
</dbReference>
<comment type="caution">
    <text evidence="14">The sequence shown here is derived from an EMBL/GenBank/DDBJ whole genome shotgun (WGS) entry which is preliminary data.</text>
</comment>
<feature type="domain" description="Cytochrome b561" evidence="13">
    <location>
        <begin position="30"/>
        <end position="232"/>
    </location>
</feature>
<dbReference type="VEuPathDB" id="FungiDB:TAPDE_001560"/>
<comment type="cofactor">
    <cofactor evidence="1">
        <name>heme b</name>
        <dbReference type="ChEBI" id="CHEBI:60344"/>
    </cofactor>
</comment>
<keyword evidence="6" id="KW-0479">Metal-binding</keyword>
<evidence type="ECO:0000256" key="1">
    <source>
        <dbReference type="ARBA" id="ARBA00001970"/>
    </source>
</evidence>
<dbReference type="Gene3D" id="1.20.120.1770">
    <property type="match status" value="1"/>
</dbReference>
<evidence type="ECO:0000256" key="10">
    <source>
        <dbReference type="ARBA" id="ARBA00023136"/>
    </source>
</evidence>
<gene>
    <name evidence="14" type="ORF">TAPDE_001560</name>
</gene>
<keyword evidence="15" id="KW-1185">Reference proteome</keyword>
<protein>
    <recommendedName>
        <fullName evidence="13">Cytochrome b561 domain-containing protein</fullName>
    </recommendedName>
</protein>
<comment type="subcellular location">
    <subcellularLocation>
        <location evidence="2">Membrane</location>
        <topology evidence="2">Multi-pass membrane protein</topology>
    </subcellularLocation>
</comment>
<dbReference type="eggNOG" id="ENOG502S87A">
    <property type="taxonomic scope" value="Eukaryota"/>
</dbReference>
<evidence type="ECO:0000256" key="12">
    <source>
        <dbReference type="SAM" id="Phobius"/>
    </source>
</evidence>
<feature type="transmembrane region" description="Helical" evidence="12">
    <location>
        <begin position="179"/>
        <end position="200"/>
    </location>
</feature>
<evidence type="ECO:0000256" key="9">
    <source>
        <dbReference type="ARBA" id="ARBA00023004"/>
    </source>
</evidence>
<feature type="region of interest" description="Disordered" evidence="11">
    <location>
        <begin position="1"/>
        <end position="20"/>
    </location>
</feature>
<dbReference type="SMART" id="SM00665">
    <property type="entry name" value="B561"/>
    <property type="match status" value="1"/>
</dbReference>